<evidence type="ECO:0000313" key="2">
    <source>
        <dbReference type="EMBL" id="RWZ52939.1"/>
    </source>
</evidence>
<dbReference type="Proteomes" id="UP000288547">
    <property type="component" value="Unassembled WGS sequence"/>
</dbReference>
<dbReference type="OrthoDB" id="177147at2"/>
<sequence length="502" mass="51013">MGRTAILAIRIIGDATSAVTSLERVDGSAGRMQQNLDRAAAGSAVALAGIGAAAMAAGDAASSLEQATGAVDSVFGQYAARVHEYAQTSAADVGLARAEYSQLSAVLGAQLKNMGFSLDEVSGQTNSLIGLGSDLAAMFGGTTSDAVGALSSLLRGERDPIERYGVSIKAADVSARVAAMGLSGLTGDAARAAETQATLALLTEQTAAAQGQFAREADTAAGSQQIANAAFEDAQAKLGEQLLPLMAEGALVLADFAGWISDNSELVTVLAAGIGVLAGGVLLISGAMRVYAAAQAIQTAAQWASNAAWLANPVTWIVLLIVAAIGLLIAIIIVVINNWDELCAAIETGAQAVGDWFASIGRWADDTFGPVINWIREAIDWFGRLIGVSDGWTGGSGGRDSSQLMARSAITTPTADTMLASAARYSATLAAEPMTMTTTAAAMPAPSSIGSSSSSSSSAPAQNVYNITVEGAIDPDAVARQMESVLRRLDRRNGIVAAGGNR</sequence>
<comment type="caution">
    <text evidence="2">The sequence shown here is derived from an EMBL/GenBank/DDBJ whole genome shotgun (WGS) entry which is preliminary data.</text>
</comment>
<keyword evidence="3" id="KW-1185">Reference proteome</keyword>
<feature type="transmembrane region" description="Helical" evidence="1">
    <location>
        <begin position="266"/>
        <end position="292"/>
    </location>
</feature>
<reference evidence="2 3" key="1">
    <citation type="submission" date="2018-12" db="EMBL/GenBank/DDBJ databases">
        <authorList>
            <person name="Li F."/>
        </authorList>
    </citation>
    <scope>NUCLEOTIDE SEQUENCE [LARGE SCALE GENOMIC DNA]</scope>
    <source>
        <strain evidence="2 3">11W25H-1</strain>
    </source>
</reference>
<gene>
    <name evidence="2" type="ORF">ELQ90_03110</name>
</gene>
<feature type="transmembrane region" description="Helical" evidence="1">
    <location>
        <begin position="313"/>
        <end position="336"/>
    </location>
</feature>
<evidence type="ECO:0000256" key="1">
    <source>
        <dbReference type="SAM" id="Phobius"/>
    </source>
</evidence>
<protein>
    <recommendedName>
        <fullName evidence="4">Phage tail tape measure protein</fullName>
    </recommendedName>
</protein>
<evidence type="ECO:0000313" key="3">
    <source>
        <dbReference type="Proteomes" id="UP000288547"/>
    </source>
</evidence>
<dbReference type="RefSeq" id="WP_128493782.1">
    <property type="nucleotide sequence ID" value="NZ_RZNB01000001.1"/>
</dbReference>
<keyword evidence="1" id="KW-1133">Transmembrane helix</keyword>
<accession>A0A3S4BLV7</accession>
<proteinExistence type="predicted"/>
<organism evidence="2 3">
    <name type="scientific">Labedella phragmitis</name>
    <dbReference type="NCBI Taxonomy" id="2498849"/>
    <lineage>
        <taxon>Bacteria</taxon>
        <taxon>Bacillati</taxon>
        <taxon>Actinomycetota</taxon>
        <taxon>Actinomycetes</taxon>
        <taxon>Micrococcales</taxon>
        <taxon>Microbacteriaceae</taxon>
        <taxon>Labedella</taxon>
    </lineage>
</organism>
<keyword evidence="1" id="KW-0812">Transmembrane</keyword>
<name>A0A3S4BLV7_9MICO</name>
<dbReference type="EMBL" id="RZNB01000001">
    <property type="protein sequence ID" value="RWZ52939.1"/>
    <property type="molecule type" value="Genomic_DNA"/>
</dbReference>
<keyword evidence="1" id="KW-0472">Membrane</keyword>
<dbReference type="AlphaFoldDB" id="A0A3S4BLV7"/>
<evidence type="ECO:0008006" key="4">
    <source>
        <dbReference type="Google" id="ProtNLM"/>
    </source>
</evidence>